<dbReference type="EMBL" id="JACHEU010000001">
    <property type="protein sequence ID" value="MBB6012475.1"/>
    <property type="molecule type" value="Genomic_DNA"/>
</dbReference>
<feature type="transmembrane region" description="Helical" evidence="8">
    <location>
        <begin position="266"/>
        <end position="284"/>
    </location>
</feature>
<reference evidence="10 11" key="1">
    <citation type="submission" date="2020-08" db="EMBL/GenBank/DDBJ databases">
        <title>Genomic Encyclopedia of Type Strains, Phase IV (KMG-IV): sequencing the most valuable type-strain genomes for metagenomic binning, comparative biology and taxonomic classification.</title>
        <authorList>
            <person name="Goeker M."/>
        </authorList>
    </citation>
    <scope>NUCLEOTIDE SEQUENCE [LARGE SCALE GENOMIC DNA]</scope>
    <source>
        <strain evidence="10 11">DSM 11099</strain>
    </source>
</reference>
<sequence>MVLSVGRVHMVGMSIEAIEKPGETDVTARRGFALGLGAYFLWGLLPIYMKWVAHLPLMEVVANRVIWSLPIAAAALVWLRRTADFKVAIRSPRLMAMAALTATIITFNWSLYVWAIATDRAIETALGYYINPLVNVLIGAVMLGERLNRVQTLAVGLATVAVAILTYETGTLPWVSLALAFSFAAYGYFRKTLPLGPSQGFLLEVLILSVPASIYLVWLNASGSGHMVSSSWLDTLLLLGCGPITAIPLLMFAFGAKALRLSTLGLMQYIAPTMVFLIAVFVFHEPFGSAQLAAFALIWFALAIYTWSTLRENRAATSSR</sequence>
<dbReference type="PANTHER" id="PTHR22911">
    <property type="entry name" value="ACYL-MALONYL CONDENSING ENZYME-RELATED"/>
    <property type="match status" value="1"/>
</dbReference>
<keyword evidence="6 8" id="KW-1133">Transmembrane helix</keyword>
<comment type="subcellular location">
    <subcellularLocation>
        <location evidence="1">Cell membrane</location>
        <topology evidence="1">Multi-pass membrane protein</topology>
    </subcellularLocation>
</comment>
<dbReference type="SUPFAM" id="SSF103481">
    <property type="entry name" value="Multidrug resistance efflux transporter EmrE"/>
    <property type="match status" value="2"/>
</dbReference>
<dbReference type="InterPro" id="IPR037185">
    <property type="entry name" value="EmrE-like"/>
</dbReference>
<evidence type="ECO:0000256" key="1">
    <source>
        <dbReference type="ARBA" id="ARBA00004651"/>
    </source>
</evidence>
<keyword evidence="11" id="KW-1185">Reference proteome</keyword>
<dbReference type="Proteomes" id="UP000533306">
    <property type="component" value="Unassembled WGS sequence"/>
</dbReference>
<accession>A0A7W9S228</accession>
<feature type="transmembrane region" description="Helical" evidence="8">
    <location>
        <begin position="290"/>
        <end position="310"/>
    </location>
</feature>
<keyword evidence="5 8" id="KW-0812">Transmembrane</keyword>
<evidence type="ECO:0000256" key="8">
    <source>
        <dbReference type="SAM" id="Phobius"/>
    </source>
</evidence>
<evidence type="ECO:0000256" key="6">
    <source>
        <dbReference type="ARBA" id="ARBA00022989"/>
    </source>
</evidence>
<evidence type="ECO:0000256" key="4">
    <source>
        <dbReference type="ARBA" id="ARBA00022475"/>
    </source>
</evidence>
<feature type="transmembrane region" description="Helical" evidence="8">
    <location>
        <begin position="231"/>
        <end position="254"/>
    </location>
</feature>
<gene>
    <name evidence="10" type="ORF">HNR59_001820</name>
</gene>
<organism evidence="10 11">
    <name type="scientific">Aquamicrobium lusatiense</name>
    <dbReference type="NCBI Taxonomy" id="89772"/>
    <lineage>
        <taxon>Bacteria</taxon>
        <taxon>Pseudomonadati</taxon>
        <taxon>Pseudomonadota</taxon>
        <taxon>Alphaproteobacteria</taxon>
        <taxon>Hyphomicrobiales</taxon>
        <taxon>Phyllobacteriaceae</taxon>
        <taxon>Aquamicrobium</taxon>
    </lineage>
</organism>
<comment type="caution">
    <text evidence="10">The sequence shown here is derived from an EMBL/GenBank/DDBJ whole genome shotgun (WGS) entry which is preliminary data.</text>
</comment>
<dbReference type="InterPro" id="IPR000620">
    <property type="entry name" value="EamA_dom"/>
</dbReference>
<evidence type="ECO:0000313" key="11">
    <source>
        <dbReference type="Proteomes" id="UP000533306"/>
    </source>
</evidence>
<protein>
    <submittedName>
        <fullName evidence="10">Chloramphenicol-sensitive protein RarD</fullName>
    </submittedName>
</protein>
<dbReference type="AlphaFoldDB" id="A0A7W9S228"/>
<dbReference type="Pfam" id="PF00892">
    <property type="entry name" value="EamA"/>
    <property type="match status" value="1"/>
</dbReference>
<dbReference type="GO" id="GO:0005886">
    <property type="term" value="C:plasma membrane"/>
    <property type="evidence" value="ECO:0007669"/>
    <property type="project" value="UniProtKB-SubCell"/>
</dbReference>
<feature type="transmembrane region" description="Helical" evidence="8">
    <location>
        <begin position="61"/>
        <end position="79"/>
    </location>
</feature>
<evidence type="ECO:0000256" key="3">
    <source>
        <dbReference type="ARBA" id="ARBA00022448"/>
    </source>
</evidence>
<evidence type="ECO:0000313" key="10">
    <source>
        <dbReference type="EMBL" id="MBB6012475.1"/>
    </source>
</evidence>
<feature type="transmembrane region" description="Helical" evidence="8">
    <location>
        <begin position="126"/>
        <end position="143"/>
    </location>
</feature>
<dbReference type="InterPro" id="IPR004626">
    <property type="entry name" value="RarD"/>
</dbReference>
<keyword evidence="7 8" id="KW-0472">Membrane</keyword>
<keyword evidence="4" id="KW-1003">Cell membrane</keyword>
<keyword evidence="3" id="KW-0813">Transport</keyword>
<evidence type="ECO:0000256" key="2">
    <source>
        <dbReference type="ARBA" id="ARBA00007362"/>
    </source>
</evidence>
<proteinExistence type="inferred from homology"/>
<evidence type="ECO:0000256" key="5">
    <source>
        <dbReference type="ARBA" id="ARBA00022692"/>
    </source>
</evidence>
<comment type="similarity">
    <text evidence="2">Belongs to the EamA transporter family.</text>
</comment>
<feature type="transmembrane region" description="Helical" evidence="8">
    <location>
        <begin position="91"/>
        <end position="114"/>
    </location>
</feature>
<feature type="transmembrane region" description="Helical" evidence="8">
    <location>
        <begin position="31"/>
        <end position="49"/>
    </location>
</feature>
<dbReference type="NCBIfam" id="TIGR00688">
    <property type="entry name" value="rarD"/>
    <property type="match status" value="1"/>
</dbReference>
<evidence type="ECO:0000259" key="9">
    <source>
        <dbReference type="Pfam" id="PF00892"/>
    </source>
</evidence>
<feature type="transmembrane region" description="Helical" evidence="8">
    <location>
        <begin position="201"/>
        <end position="219"/>
    </location>
</feature>
<dbReference type="PANTHER" id="PTHR22911:SF137">
    <property type="entry name" value="SOLUTE CARRIER FAMILY 35 MEMBER G2-RELATED"/>
    <property type="match status" value="1"/>
</dbReference>
<feature type="domain" description="EamA" evidence="9">
    <location>
        <begin position="30"/>
        <end position="166"/>
    </location>
</feature>
<name>A0A7W9S228_9HYPH</name>
<evidence type="ECO:0000256" key="7">
    <source>
        <dbReference type="ARBA" id="ARBA00023136"/>
    </source>
</evidence>